<dbReference type="RefSeq" id="WP_021010957.1">
    <property type="nucleotide sequence ID" value="NZ_ASHR01000028.1"/>
</dbReference>
<dbReference type="OrthoDB" id="3427770at2"/>
<feature type="domain" description="Bacterial bifunctional deaminase-reductase C-terminal" evidence="1">
    <location>
        <begin position="75"/>
        <end position="174"/>
    </location>
</feature>
<sequence>MARIIFDTATTINGFLADDEHSLAWLFAVDGGTDPDETLLPADATVMVLGSHTYEWMLRERHATGRDQAWRDFAGERPAFVFTTRELPAPEGSDIRFLRGSVADALPELRAAAGDGDIWVVGGGDLAGQFLDAGALDEVAISVAPVALPSGAPLMPRRVESDRLTLVEVRRVGQFARLVYRVGSDG</sequence>
<dbReference type="EMBL" id="ASHR01000028">
    <property type="protein sequence ID" value="ERG63982.1"/>
    <property type="molecule type" value="Genomic_DNA"/>
</dbReference>
<dbReference type="Proteomes" id="UP000016462">
    <property type="component" value="Unassembled WGS sequence"/>
</dbReference>
<gene>
    <name evidence="2" type="ORF">L332_05865</name>
</gene>
<dbReference type="PANTHER" id="PTHR38011:SF11">
    <property type="entry name" value="2,5-DIAMINO-6-RIBOSYLAMINO-4(3H)-PYRIMIDINONE 5'-PHOSPHATE REDUCTASE"/>
    <property type="match status" value="1"/>
</dbReference>
<dbReference type="InterPro" id="IPR050765">
    <property type="entry name" value="Riboflavin_Biosynth_HTPR"/>
</dbReference>
<protein>
    <recommendedName>
        <fullName evidence="1">Bacterial bifunctional deaminase-reductase C-terminal domain-containing protein</fullName>
    </recommendedName>
</protein>
<dbReference type="AlphaFoldDB" id="U1LPP8"/>
<proteinExistence type="predicted"/>
<dbReference type="Gene3D" id="3.40.430.10">
    <property type="entry name" value="Dihydrofolate Reductase, subunit A"/>
    <property type="match status" value="1"/>
</dbReference>
<evidence type="ECO:0000313" key="2">
    <source>
        <dbReference type="EMBL" id="ERG63982.1"/>
    </source>
</evidence>
<dbReference type="SUPFAM" id="SSF53597">
    <property type="entry name" value="Dihydrofolate reductase-like"/>
    <property type="match status" value="1"/>
</dbReference>
<dbReference type="GO" id="GO:0009231">
    <property type="term" value="P:riboflavin biosynthetic process"/>
    <property type="evidence" value="ECO:0007669"/>
    <property type="project" value="InterPro"/>
</dbReference>
<evidence type="ECO:0000313" key="3">
    <source>
        <dbReference type="Proteomes" id="UP000016462"/>
    </source>
</evidence>
<dbReference type="GO" id="GO:0008703">
    <property type="term" value="F:5-amino-6-(5-phosphoribosylamino)uracil reductase activity"/>
    <property type="evidence" value="ECO:0007669"/>
    <property type="project" value="InterPro"/>
</dbReference>
<dbReference type="InterPro" id="IPR002734">
    <property type="entry name" value="RibDG_C"/>
</dbReference>
<evidence type="ECO:0000259" key="1">
    <source>
        <dbReference type="Pfam" id="PF01872"/>
    </source>
</evidence>
<keyword evidence="3" id="KW-1185">Reference proteome</keyword>
<dbReference type="InterPro" id="IPR024072">
    <property type="entry name" value="DHFR-like_dom_sf"/>
</dbReference>
<name>U1LPP8_9MICO</name>
<reference evidence="2 3" key="1">
    <citation type="journal article" date="2013" name="Genome Announc.">
        <title>First draft genome sequence from a member of the genus agrococcus, isolated from modern microbialites.</title>
        <authorList>
            <person name="White R.A.III."/>
            <person name="Grassa C.J."/>
            <person name="Suttle C.A."/>
        </authorList>
    </citation>
    <scope>NUCLEOTIDE SEQUENCE [LARGE SCALE GENOMIC DNA]</scope>
    <source>
        <strain evidence="2 3">RW1</strain>
    </source>
</reference>
<dbReference type="Pfam" id="PF01872">
    <property type="entry name" value="RibD_C"/>
    <property type="match status" value="1"/>
</dbReference>
<accession>U1LPP8</accession>
<organism evidence="2 3">
    <name type="scientific">Agrococcus pavilionensis RW1</name>
    <dbReference type="NCBI Taxonomy" id="1330458"/>
    <lineage>
        <taxon>Bacteria</taxon>
        <taxon>Bacillati</taxon>
        <taxon>Actinomycetota</taxon>
        <taxon>Actinomycetes</taxon>
        <taxon>Micrococcales</taxon>
        <taxon>Microbacteriaceae</taxon>
        <taxon>Agrococcus</taxon>
    </lineage>
</organism>
<comment type="caution">
    <text evidence="2">The sequence shown here is derived from an EMBL/GenBank/DDBJ whole genome shotgun (WGS) entry which is preliminary data.</text>
</comment>
<dbReference type="PANTHER" id="PTHR38011">
    <property type="entry name" value="DIHYDROFOLATE REDUCTASE FAMILY PROTEIN (AFU_ORTHOLOGUE AFUA_8G06820)"/>
    <property type="match status" value="1"/>
</dbReference>